<comment type="caution">
    <text evidence="9">The sequence shown here is derived from an EMBL/GenBank/DDBJ whole genome shotgun (WGS) entry which is preliminary data.</text>
</comment>
<evidence type="ECO:0000256" key="5">
    <source>
        <dbReference type="ARBA" id="ARBA00022989"/>
    </source>
</evidence>
<keyword evidence="6" id="KW-0811">Translocation</keyword>
<dbReference type="AlphaFoldDB" id="A0A8J3JZH9"/>
<evidence type="ECO:0000256" key="4">
    <source>
        <dbReference type="ARBA" id="ARBA00022927"/>
    </source>
</evidence>
<feature type="region of interest" description="Disordered" evidence="8">
    <location>
        <begin position="115"/>
        <end position="139"/>
    </location>
</feature>
<evidence type="ECO:0000313" key="10">
    <source>
        <dbReference type="Proteomes" id="UP000619293"/>
    </source>
</evidence>
<feature type="compositionally biased region" description="Low complexity" evidence="8">
    <location>
        <begin position="115"/>
        <end position="133"/>
    </location>
</feature>
<keyword evidence="4" id="KW-0653">Protein transport</keyword>
<dbReference type="RefSeq" id="WP_191842482.1">
    <property type="nucleotide sequence ID" value="NZ_BAAALB010000034.1"/>
</dbReference>
<dbReference type="Proteomes" id="UP000619293">
    <property type="component" value="Unassembled WGS sequence"/>
</dbReference>
<evidence type="ECO:0000256" key="6">
    <source>
        <dbReference type="ARBA" id="ARBA00023010"/>
    </source>
</evidence>
<comment type="subcellular location">
    <subcellularLocation>
        <location evidence="1">Membrane</location>
        <topology evidence="1">Single-pass membrane protein</topology>
    </subcellularLocation>
</comment>
<accession>A0A8J3JZH9</accession>
<dbReference type="Pfam" id="PF02416">
    <property type="entry name" value="TatA_B_E"/>
    <property type="match status" value="1"/>
</dbReference>
<gene>
    <name evidence="9" type="ORF">Cch02nite_31510</name>
</gene>
<evidence type="ECO:0000256" key="8">
    <source>
        <dbReference type="SAM" id="MobiDB-lite"/>
    </source>
</evidence>
<protein>
    <recommendedName>
        <fullName evidence="11">Sec-independent protein translocase protein TatB</fullName>
    </recommendedName>
</protein>
<keyword evidence="5" id="KW-1133">Transmembrane helix</keyword>
<evidence type="ECO:0008006" key="11">
    <source>
        <dbReference type="Google" id="ProtNLM"/>
    </source>
</evidence>
<keyword evidence="2" id="KW-0813">Transport</keyword>
<evidence type="ECO:0000256" key="3">
    <source>
        <dbReference type="ARBA" id="ARBA00022692"/>
    </source>
</evidence>
<keyword evidence="7" id="KW-0472">Membrane</keyword>
<evidence type="ECO:0000313" key="9">
    <source>
        <dbReference type="EMBL" id="GIF89707.1"/>
    </source>
</evidence>
<reference evidence="9 10" key="1">
    <citation type="submission" date="2021-01" db="EMBL/GenBank/DDBJ databases">
        <title>Whole genome shotgun sequence of Catellatospora chokoriensis NBRC 107358.</title>
        <authorList>
            <person name="Komaki H."/>
            <person name="Tamura T."/>
        </authorList>
    </citation>
    <scope>NUCLEOTIDE SEQUENCE [LARGE SCALE GENOMIC DNA]</scope>
    <source>
        <strain evidence="9 10">NBRC 107358</strain>
    </source>
</reference>
<evidence type="ECO:0000256" key="7">
    <source>
        <dbReference type="ARBA" id="ARBA00023136"/>
    </source>
</evidence>
<organism evidence="9 10">
    <name type="scientific">Catellatospora chokoriensis</name>
    <dbReference type="NCBI Taxonomy" id="310353"/>
    <lineage>
        <taxon>Bacteria</taxon>
        <taxon>Bacillati</taxon>
        <taxon>Actinomycetota</taxon>
        <taxon>Actinomycetes</taxon>
        <taxon>Micromonosporales</taxon>
        <taxon>Micromonosporaceae</taxon>
        <taxon>Catellatospora</taxon>
    </lineage>
</organism>
<proteinExistence type="predicted"/>
<sequence length="139" mass="14797">MLDNLNSWEFIGLLLIALLIFGERLPKVIGDGMRMLRGLRAMATNATGDLSKELGTDIKLEDLNPKAFVRKHLLSEEDEAALRKPLTGIYDDLKGELSTAGKLAAETKANVNAMASATPASTSSAPAATPAPARFDDAT</sequence>
<dbReference type="InterPro" id="IPR003369">
    <property type="entry name" value="TatA/B/E"/>
</dbReference>
<name>A0A8J3JZH9_9ACTN</name>
<evidence type="ECO:0000256" key="2">
    <source>
        <dbReference type="ARBA" id="ARBA00022448"/>
    </source>
</evidence>
<dbReference type="EMBL" id="BONG01000017">
    <property type="protein sequence ID" value="GIF89707.1"/>
    <property type="molecule type" value="Genomic_DNA"/>
</dbReference>
<keyword evidence="10" id="KW-1185">Reference proteome</keyword>
<evidence type="ECO:0000256" key="1">
    <source>
        <dbReference type="ARBA" id="ARBA00004167"/>
    </source>
</evidence>
<keyword evidence="3" id="KW-0812">Transmembrane</keyword>